<evidence type="ECO:0000259" key="10">
    <source>
        <dbReference type="PROSITE" id="PS51362"/>
    </source>
</evidence>
<dbReference type="InterPro" id="IPR015615">
    <property type="entry name" value="TGF-beta-rel"/>
</dbReference>
<comment type="subcellular location">
    <subcellularLocation>
        <location evidence="1">Secreted</location>
    </subcellularLocation>
</comment>
<evidence type="ECO:0000313" key="11">
    <source>
        <dbReference type="EMBL" id="KAK9960232.1"/>
    </source>
</evidence>
<protein>
    <recommendedName>
        <fullName evidence="10">TGF-beta family profile domain-containing protein</fullName>
    </recommendedName>
</protein>
<evidence type="ECO:0000256" key="2">
    <source>
        <dbReference type="ARBA" id="ARBA00006656"/>
    </source>
</evidence>
<evidence type="ECO:0000256" key="1">
    <source>
        <dbReference type="ARBA" id="ARBA00004613"/>
    </source>
</evidence>
<reference evidence="11 12" key="1">
    <citation type="submission" date="2024-05" db="EMBL/GenBank/DDBJ databases">
        <title>A high-quality chromosomal-level genome assembly of Topmouth culter (Culter alburnus).</title>
        <authorList>
            <person name="Zhao H."/>
        </authorList>
    </citation>
    <scope>NUCLEOTIDE SEQUENCE [LARGE SCALE GENOMIC DNA]</scope>
    <source>
        <strain evidence="11">CATC2023</strain>
        <tissue evidence="11">Muscle</tissue>
    </source>
</reference>
<dbReference type="PANTHER" id="PTHR11848">
    <property type="entry name" value="TGF-BETA FAMILY"/>
    <property type="match status" value="1"/>
</dbReference>
<dbReference type="Gene3D" id="2.10.90.10">
    <property type="entry name" value="Cystine-knot cytokines"/>
    <property type="match status" value="1"/>
</dbReference>
<dbReference type="SUPFAM" id="SSF57501">
    <property type="entry name" value="Cystine-knot cytokines"/>
    <property type="match status" value="1"/>
</dbReference>
<feature type="signal peptide" evidence="9">
    <location>
        <begin position="1"/>
        <end position="19"/>
    </location>
</feature>
<dbReference type="AlphaFoldDB" id="A0AAW1ZJJ2"/>
<dbReference type="Gene3D" id="2.60.120.970">
    <property type="match status" value="1"/>
</dbReference>
<dbReference type="InterPro" id="IPR017948">
    <property type="entry name" value="TGFb_CS"/>
</dbReference>
<evidence type="ECO:0000256" key="3">
    <source>
        <dbReference type="ARBA" id="ARBA00022525"/>
    </source>
</evidence>
<dbReference type="FunFam" id="2.60.120.970:FF:000020">
    <property type="entry name" value="growth/differentiation factor 3"/>
    <property type="match status" value="1"/>
</dbReference>
<dbReference type="PROSITE" id="PS00250">
    <property type="entry name" value="TGF_BETA_1"/>
    <property type="match status" value="1"/>
</dbReference>
<feature type="chain" id="PRO_5043912443" description="TGF-beta family profile domain-containing protein" evidence="9">
    <location>
        <begin position="20"/>
        <end position="365"/>
    </location>
</feature>
<dbReference type="PANTHER" id="PTHR11848:SF300">
    <property type="entry name" value="CVG1 PROTEIN"/>
    <property type="match status" value="1"/>
</dbReference>
<dbReference type="GO" id="GO:0008083">
    <property type="term" value="F:growth factor activity"/>
    <property type="evidence" value="ECO:0007669"/>
    <property type="project" value="UniProtKB-KW"/>
</dbReference>
<keyword evidence="6" id="KW-1015">Disulfide bond</keyword>
<keyword evidence="3" id="KW-0964">Secreted</keyword>
<feature type="domain" description="TGF-beta family profile" evidence="10">
    <location>
        <begin position="247"/>
        <end position="365"/>
    </location>
</feature>
<dbReference type="InterPro" id="IPR001111">
    <property type="entry name" value="TGF-b_propeptide"/>
</dbReference>
<evidence type="ECO:0000256" key="8">
    <source>
        <dbReference type="RuleBase" id="RU000354"/>
    </source>
</evidence>
<evidence type="ECO:0000313" key="12">
    <source>
        <dbReference type="Proteomes" id="UP001479290"/>
    </source>
</evidence>
<organism evidence="11 12">
    <name type="scientific">Culter alburnus</name>
    <name type="common">Topmouth culter</name>
    <dbReference type="NCBI Taxonomy" id="194366"/>
    <lineage>
        <taxon>Eukaryota</taxon>
        <taxon>Metazoa</taxon>
        <taxon>Chordata</taxon>
        <taxon>Craniata</taxon>
        <taxon>Vertebrata</taxon>
        <taxon>Euteleostomi</taxon>
        <taxon>Actinopterygii</taxon>
        <taxon>Neopterygii</taxon>
        <taxon>Teleostei</taxon>
        <taxon>Ostariophysi</taxon>
        <taxon>Cypriniformes</taxon>
        <taxon>Xenocyprididae</taxon>
        <taxon>Xenocypridinae</taxon>
        <taxon>Culter</taxon>
    </lineage>
</organism>
<dbReference type="GO" id="GO:0048513">
    <property type="term" value="P:animal organ development"/>
    <property type="evidence" value="ECO:0007669"/>
    <property type="project" value="UniProtKB-ARBA"/>
</dbReference>
<dbReference type="FunFam" id="2.10.90.10:FF:000001">
    <property type="entry name" value="Bone morphogenetic protein 4"/>
    <property type="match status" value="1"/>
</dbReference>
<name>A0AAW1ZJJ2_CULAL</name>
<gene>
    <name evidence="11" type="ORF">ABG768_010307</name>
</gene>
<evidence type="ECO:0000256" key="9">
    <source>
        <dbReference type="SAM" id="SignalP"/>
    </source>
</evidence>
<dbReference type="EMBL" id="JAWDJR010000017">
    <property type="protein sequence ID" value="KAK9960232.1"/>
    <property type="molecule type" value="Genomic_DNA"/>
</dbReference>
<keyword evidence="5 8" id="KW-0339">Growth factor</keyword>
<dbReference type="InterPro" id="IPR001839">
    <property type="entry name" value="TGF-b_C"/>
</dbReference>
<dbReference type="Pfam" id="PF00688">
    <property type="entry name" value="TGFb_propeptide"/>
    <property type="match status" value="1"/>
</dbReference>
<evidence type="ECO:0000256" key="7">
    <source>
        <dbReference type="ARBA" id="ARBA00023180"/>
    </source>
</evidence>
<dbReference type="CDD" id="cd13764">
    <property type="entry name" value="TGF_beta_GDF1_3_like"/>
    <property type="match status" value="1"/>
</dbReference>
<dbReference type="GO" id="GO:0005125">
    <property type="term" value="F:cytokine activity"/>
    <property type="evidence" value="ECO:0007669"/>
    <property type="project" value="TreeGrafter"/>
</dbReference>
<dbReference type="GO" id="GO:0035239">
    <property type="term" value="P:tube morphogenesis"/>
    <property type="evidence" value="ECO:0007669"/>
    <property type="project" value="UniProtKB-ARBA"/>
</dbReference>
<comment type="similarity">
    <text evidence="2 8">Belongs to the TGF-beta family.</text>
</comment>
<comment type="caution">
    <text evidence="11">The sequence shown here is derived from an EMBL/GenBank/DDBJ whole genome shotgun (WGS) entry which is preliminary data.</text>
</comment>
<evidence type="ECO:0000256" key="5">
    <source>
        <dbReference type="ARBA" id="ARBA00023030"/>
    </source>
</evidence>
<evidence type="ECO:0000256" key="4">
    <source>
        <dbReference type="ARBA" id="ARBA00022729"/>
    </source>
</evidence>
<dbReference type="PROSITE" id="PS51362">
    <property type="entry name" value="TGF_BETA_2"/>
    <property type="match status" value="1"/>
</dbReference>
<keyword evidence="4 9" id="KW-0732">Signal</keyword>
<dbReference type="Proteomes" id="UP001479290">
    <property type="component" value="Unassembled WGS sequence"/>
</dbReference>
<keyword evidence="12" id="KW-1185">Reference proteome</keyword>
<dbReference type="InterPro" id="IPR029034">
    <property type="entry name" value="Cystine-knot_cytokine"/>
</dbReference>
<evidence type="ECO:0000256" key="6">
    <source>
        <dbReference type="ARBA" id="ARBA00023157"/>
    </source>
</evidence>
<dbReference type="PRINTS" id="PR00669">
    <property type="entry name" value="INHIBINA"/>
</dbReference>
<sequence>MMVCVTLNVLFLMLSLCSPSFINTENANVQEKLFLSSMGLSSRPKPSHQAPVPSLLWKMFKKSTKQTSTSHSDPCLVSEYGVRGNIVRFIQDQGSLISAPAVHCFNCVRKHLFFNMSVLEDVEQLSFAQLEMKFKQDLAHLGQHVFSVDLYRVLRTMLKGVTHESSRKLLLSQSLGPGAHASVLVNLTDLAESWRKPGKNYGMQLEMQLTHLSNMLQEHAYVKSAQIPELHTSLVVVSLNPLQCRSRRKRSAAYYLPVTPSNVCKPRRLYIDFKDVGWQDWIIAPQGYLANYCHGECPFPLSESLNGTNHAILQTLVHSFDPKGTPQPCCVPIKLSPISMLYYDNNDNVVLRHYEDMVVDECGCR</sequence>
<dbReference type="SMART" id="SM00204">
    <property type="entry name" value="TGFB"/>
    <property type="match status" value="1"/>
</dbReference>
<dbReference type="GO" id="GO:0072359">
    <property type="term" value="P:circulatory system development"/>
    <property type="evidence" value="ECO:0007669"/>
    <property type="project" value="UniProtKB-ARBA"/>
</dbReference>
<dbReference type="Pfam" id="PF00019">
    <property type="entry name" value="TGF_beta"/>
    <property type="match status" value="1"/>
</dbReference>
<dbReference type="GO" id="GO:0005615">
    <property type="term" value="C:extracellular space"/>
    <property type="evidence" value="ECO:0007669"/>
    <property type="project" value="TreeGrafter"/>
</dbReference>
<proteinExistence type="inferred from homology"/>
<accession>A0AAW1ZJJ2</accession>
<keyword evidence="7" id="KW-0325">Glycoprotein</keyword>